<evidence type="ECO:0000256" key="2">
    <source>
        <dbReference type="ARBA" id="ARBA00022679"/>
    </source>
</evidence>
<dbReference type="SUPFAM" id="SSF53613">
    <property type="entry name" value="Ribokinase-like"/>
    <property type="match status" value="1"/>
</dbReference>
<dbReference type="PANTHER" id="PTHR46566:SF2">
    <property type="entry name" value="ATP-DEPENDENT 6-PHOSPHOFRUCTOKINASE ISOZYME 2"/>
    <property type="match status" value="1"/>
</dbReference>
<dbReference type="Pfam" id="PF00294">
    <property type="entry name" value="PfkB"/>
    <property type="match status" value="1"/>
</dbReference>
<keyword evidence="3" id="KW-0547">Nucleotide-binding</keyword>
<name>A0ABV2SMN4_9GAMM</name>
<gene>
    <name evidence="8" type="ORF">V5J35_003350</name>
</gene>
<protein>
    <recommendedName>
        <fullName evidence="6">Phosphofructokinase</fullName>
    </recommendedName>
</protein>
<dbReference type="RefSeq" id="WP_354008263.1">
    <property type="nucleotide sequence ID" value="NZ_JBEWTA010000001.1"/>
</dbReference>
<dbReference type="CDD" id="cd01164">
    <property type="entry name" value="FruK_PfkB_like"/>
    <property type="match status" value="1"/>
</dbReference>
<dbReference type="InterPro" id="IPR011611">
    <property type="entry name" value="PfkB_dom"/>
</dbReference>
<dbReference type="InterPro" id="IPR002173">
    <property type="entry name" value="Carboh/pur_kinase_PfkB_CS"/>
</dbReference>
<dbReference type="PROSITE" id="PS00584">
    <property type="entry name" value="PFKB_KINASES_2"/>
    <property type="match status" value="1"/>
</dbReference>
<feature type="domain" description="Carbohydrate kinase PfkB" evidence="7">
    <location>
        <begin position="10"/>
        <end position="292"/>
    </location>
</feature>
<evidence type="ECO:0000313" key="8">
    <source>
        <dbReference type="EMBL" id="MET4758158.1"/>
    </source>
</evidence>
<keyword evidence="5" id="KW-0067">ATP-binding</keyword>
<dbReference type="InterPro" id="IPR017583">
    <property type="entry name" value="Tagatose/fructose_Pkinase"/>
</dbReference>
<evidence type="ECO:0000256" key="6">
    <source>
        <dbReference type="PIRNR" id="PIRNR000535"/>
    </source>
</evidence>
<keyword evidence="9" id="KW-1185">Reference proteome</keyword>
<keyword evidence="2 6" id="KW-0808">Transferase</keyword>
<keyword evidence="4" id="KW-0418">Kinase</keyword>
<comment type="similarity">
    <text evidence="1 6">Belongs to the carbohydrate kinase PfkB family.</text>
</comment>
<evidence type="ECO:0000256" key="5">
    <source>
        <dbReference type="ARBA" id="ARBA00022840"/>
    </source>
</evidence>
<dbReference type="PANTHER" id="PTHR46566">
    <property type="entry name" value="1-PHOSPHOFRUCTOKINASE-RELATED"/>
    <property type="match status" value="1"/>
</dbReference>
<dbReference type="PROSITE" id="PS00583">
    <property type="entry name" value="PFKB_KINASES_1"/>
    <property type="match status" value="1"/>
</dbReference>
<dbReference type="Gene3D" id="3.40.1190.20">
    <property type="match status" value="1"/>
</dbReference>
<organism evidence="8 9">
    <name type="scientific">Endozoicomonas lisbonensis</name>
    <dbReference type="NCBI Taxonomy" id="3120522"/>
    <lineage>
        <taxon>Bacteria</taxon>
        <taxon>Pseudomonadati</taxon>
        <taxon>Pseudomonadota</taxon>
        <taxon>Gammaproteobacteria</taxon>
        <taxon>Oceanospirillales</taxon>
        <taxon>Endozoicomonadaceae</taxon>
        <taxon>Endozoicomonas</taxon>
    </lineage>
</organism>
<dbReference type="InterPro" id="IPR029056">
    <property type="entry name" value="Ribokinase-like"/>
</dbReference>
<comment type="caution">
    <text evidence="8">The sequence shown here is derived from an EMBL/GenBank/DDBJ whole genome shotgun (WGS) entry which is preliminary data.</text>
</comment>
<dbReference type="Proteomes" id="UP001549366">
    <property type="component" value="Unassembled WGS sequence"/>
</dbReference>
<dbReference type="GO" id="GO:0008662">
    <property type="term" value="F:1-phosphofructokinase activity"/>
    <property type="evidence" value="ECO:0007669"/>
    <property type="project" value="UniProtKB-EC"/>
</dbReference>
<evidence type="ECO:0000256" key="4">
    <source>
        <dbReference type="ARBA" id="ARBA00022777"/>
    </source>
</evidence>
<accession>A0ABV2SMN4</accession>
<dbReference type="EMBL" id="JBEWTB010000002">
    <property type="protein sequence ID" value="MET4758158.1"/>
    <property type="molecule type" value="Genomic_DNA"/>
</dbReference>
<evidence type="ECO:0000256" key="3">
    <source>
        <dbReference type="ARBA" id="ARBA00022741"/>
    </source>
</evidence>
<dbReference type="PIRSF" id="PIRSF000535">
    <property type="entry name" value="1PFK/6PFK/LacC"/>
    <property type="match status" value="1"/>
</dbReference>
<evidence type="ECO:0000259" key="7">
    <source>
        <dbReference type="Pfam" id="PF00294"/>
    </source>
</evidence>
<evidence type="ECO:0000313" key="9">
    <source>
        <dbReference type="Proteomes" id="UP001549366"/>
    </source>
</evidence>
<evidence type="ECO:0000256" key="1">
    <source>
        <dbReference type="ARBA" id="ARBA00010688"/>
    </source>
</evidence>
<dbReference type="NCBIfam" id="TIGR03168">
    <property type="entry name" value="1-PFK"/>
    <property type="match status" value="1"/>
</dbReference>
<proteinExistence type="inferred from homology"/>
<reference evidence="8 9" key="1">
    <citation type="submission" date="2024-06" db="EMBL/GenBank/DDBJ databases">
        <title>Genomic Encyclopedia of Type Strains, Phase V (KMG-V): Genome sequencing to study the core and pangenomes of soil and plant-associated prokaryotes.</title>
        <authorList>
            <person name="Whitman W."/>
        </authorList>
    </citation>
    <scope>NUCLEOTIDE SEQUENCE [LARGE SCALE GENOMIC DNA]</scope>
    <source>
        <strain evidence="8 9">NE40</strain>
    </source>
</reference>
<sequence length="311" mass="32804">MIPPVMTITLNPALDQTVMLNQLTTGALNLVESQCDIPGGKGINVARVVSDLGGAVSAGGLLGNNHRLLFEDYLSRHGVALRQICVEGSVRTNVKVVEQSTGQVTELNLPGLCVSDDVLQAVLDSVLRQPSGSLVAVCGSLPKGVSQQAFGEFLLAIRNAGHFLAVDTRGEALRTALSVKPHLIKPNLQELQELEGQKLTASQALDNATELSQSVDHVILSMGDSGAWFLAGGDCLHAQPDSVNIVSTVGAGDSLLGGYLFGLSHNFPLHQMAELATACAMEAVMQAGVGIQCPDQLERLRKNVIITSRRT</sequence>